<dbReference type="CDD" id="cd06223">
    <property type="entry name" value="PRTases_typeI"/>
    <property type="match status" value="1"/>
</dbReference>
<feature type="domain" description="Double zinc ribbon" evidence="3">
    <location>
        <begin position="7"/>
        <end position="59"/>
    </location>
</feature>
<dbReference type="EMBL" id="BSOG01000002">
    <property type="protein sequence ID" value="GLR13538.1"/>
    <property type="molecule type" value="Genomic_DNA"/>
</dbReference>
<dbReference type="Proteomes" id="UP001156706">
    <property type="component" value="Unassembled WGS sequence"/>
</dbReference>
<gene>
    <name evidence="4" type="ORF">GCM10007907_23280</name>
</gene>
<dbReference type="InterPro" id="IPR029057">
    <property type="entry name" value="PRTase-like"/>
</dbReference>
<evidence type="ECO:0000259" key="2">
    <source>
        <dbReference type="Pfam" id="PF00156"/>
    </source>
</evidence>
<name>A0ABQ5YIN5_9NEIS</name>
<feature type="domain" description="Phosphoribosyltransferase" evidence="2">
    <location>
        <begin position="129"/>
        <end position="224"/>
    </location>
</feature>
<dbReference type="InterPro" id="IPR000836">
    <property type="entry name" value="PRTase_dom"/>
</dbReference>
<accession>A0ABQ5YIN5</accession>
<sequence>MVWSSLVNRLLPQSCLLCGDHSGARSLCPPCHAELPWHGGEQCPVCAIPTLHGSHCGACIKTPPAFDRTTAAWRYGWPVDRLIPAYKYRSQLELTHALAQGLLQATEGVDRPDMLLPMPLHPARLRERGFNQSQELARQLGRWRQLPLADKTVARIKLTPPQASLPHDERQRAIRGAFAVQGKVAGQHLALVDDVMTTGASLNELAQALKKAGARRVDCWVLARTL</sequence>
<comment type="caution">
    <text evidence="4">The sequence shown here is derived from an EMBL/GenBank/DDBJ whole genome shotgun (WGS) entry which is preliminary data.</text>
</comment>
<dbReference type="PANTHER" id="PTHR47505:SF1">
    <property type="entry name" value="DNA UTILIZATION PROTEIN YHGH"/>
    <property type="match status" value="1"/>
</dbReference>
<comment type="similarity">
    <text evidence="1">Belongs to the ComF/GntX family.</text>
</comment>
<evidence type="ECO:0000313" key="5">
    <source>
        <dbReference type="Proteomes" id="UP001156706"/>
    </source>
</evidence>
<dbReference type="Pfam" id="PF18912">
    <property type="entry name" value="DZR_2"/>
    <property type="match status" value="1"/>
</dbReference>
<dbReference type="Gene3D" id="3.40.50.2020">
    <property type="match status" value="1"/>
</dbReference>
<protein>
    <submittedName>
        <fullName evidence="4">Amidophosphoribosyltransferase</fullName>
    </submittedName>
</protein>
<reference evidence="5" key="1">
    <citation type="journal article" date="2019" name="Int. J. Syst. Evol. Microbiol.">
        <title>The Global Catalogue of Microorganisms (GCM) 10K type strain sequencing project: providing services to taxonomists for standard genome sequencing and annotation.</title>
        <authorList>
            <consortium name="The Broad Institute Genomics Platform"/>
            <consortium name="The Broad Institute Genome Sequencing Center for Infectious Disease"/>
            <person name="Wu L."/>
            <person name="Ma J."/>
        </authorList>
    </citation>
    <scope>NUCLEOTIDE SEQUENCE [LARGE SCALE GENOMIC DNA]</scope>
    <source>
        <strain evidence="5">NBRC 110044</strain>
    </source>
</reference>
<evidence type="ECO:0000313" key="4">
    <source>
        <dbReference type="EMBL" id="GLR13538.1"/>
    </source>
</evidence>
<evidence type="ECO:0000256" key="1">
    <source>
        <dbReference type="ARBA" id="ARBA00008007"/>
    </source>
</evidence>
<organism evidence="4 5">
    <name type="scientific">Chitinimonas prasina</name>
    <dbReference type="NCBI Taxonomy" id="1434937"/>
    <lineage>
        <taxon>Bacteria</taxon>
        <taxon>Pseudomonadati</taxon>
        <taxon>Pseudomonadota</taxon>
        <taxon>Betaproteobacteria</taxon>
        <taxon>Neisseriales</taxon>
        <taxon>Chitinibacteraceae</taxon>
        <taxon>Chitinimonas</taxon>
    </lineage>
</organism>
<keyword evidence="5" id="KW-1185">Reference proteome</keyword>
<dbReference type="InterPro" id="IPR051910">
    <property type="entry name" value="ComF/GntX_DNA_util-trans"/>
</dbReference>
<evidence type="ECO:0000259" key="3">
    <source>
        <dbReference type="Pfam" id="PF18912"/>
    </source>
</evidence>
<dbReference type="Pfam" id="PF00156">
    <property type="entry name" value="Pribosyltran"/>
    <property type="match status" value="1"/>
</dbReference>
<proteinExistence type="inferred from homology"/>
<dbReference type="InterPro" id="IPR044005">
    <property type="entry name" value="DZR_2"/>
</dbReference>
<dbReference type="RefSeq" id="WP_284196637.1">
    <property type="nucleotide sequence ID" value="NZ_BSOG01000002.1"/>
</dbReference>
<dbReference type="SUPFAM" id="SSF53271">
    <property type="entry name" value="PRTase-like"/>
    <property type="match status" value="1"/>
</dbReference>
<dbReference type="PANTHER" id="PTHR47505">
    <property type="entry name" value="DNA UTILIZATION PROTEIN YHGH"/>
    <property type="match status" value="1"/>
</dbReference>